<dbReference type="KEGG" id="mis:MICPUN_88698"/>
<feature type="region of interest" description="Disordered" evidence="1">
    <location>
        <begin position="36"/>
        <end position="56"/>
    </location>
</feature>
<accession>C1EHU4</accession>
<dbReference type="Gene3D" id="1.10.8.270">
    <property type="entry name" value="putative rabgap domain of human tbc1 domain family member 14 like domains"/>
    <property type="match status" value="1"/>
</dbReference>
<dbReference type="PANTHER" id="PTHR47219:SF20">
    <property type="entry name" value="TBC1 DOMAIN FAMILY MEMBER 2B"/>
    <property type="match status" value="1"/>
</dbReference>
<dbReference type="STRING" id="296587.C1EHU4"/>
<dbReference type="SUPFAM" id="SSF47923">
    <property type="entry name" value="Ypt/Rab-GAP domain of gyp1p"/>
    <property type="match status" value="2"/>
</dbReference>
<dbReference type="GO" id="GO:0005096">
    <property type="term" value="F:GTPase activator activity"/>
    <property type="evidence" value="ECO:0007669"/>
    <property type="project" value="TreeGrafter"/>
</dbReference>
<dbReference type="FunFam" id="1.10.8.270:FF:000026">
    <property type="entry name" value="TBC (Tre-2/Bub2/Cdc16) domain family"/>
    <property type="match status" value="1"/>
</dbReference>
<reference evidence="3 4" key="1">
    <citation type="journal article" date="2009" name="Science">
        <title>Green evolution and dynamic adaptations revealed by genomes of the marine picoeukaryotes Micromonas.</title>
        <authorList>
            <person name="Worden A.Z."/>
            <person name="Lee J.H."/>
            <person name="Mock T."/>
            <person name="Rouze P."/>
            <person name="Simmons M.P."/>
            <person name="Aerts A.L."/>
            <person name="Allen A.E."/>
            <person name="Cuvelier M.L."/>
            <person name="Derelle E."/>
            <person name="Everett M.V."/>
            <person name="Foulon E."/>
            <person name="Grimwood J."/>
            <person name="Gundlach H."/>
            <person name="Henrissat B."/>
            <person name="Napoli C."/>
            <person name="McDonald S.M."/>
            <person name="Parker M.S."/>
            <person name="Rombauts S."/>
            <person name="Salamov A."/>
            <person name="Von Dassow P."/>
            <person name="Badger J.H."/>
            <person name="Coutinho P.M."/>
            <person name="Demir E."/>
            <person name="Dubchak I."/>
            <person name="Gentemann C."/>
            <person name="Eikrem W."/>
            <person name="Gready J.E."/>
            <person name="John U."/>
            <person name="Lanier W."/>
            <person name="Lindquist E.A."/>
            <person name="Lucas S."/>
            <person name="Mayer K.F."/>
            <person name="Moreau H."/>
            <person name="Not F."/>
            <person name="Otillar R."/>
            <person name="Panaud O."/>
            <person name="Pangilinan J."/>
            <person name="Paulsen I."/>
            <person name="Piegu B."/>
            <person name="Poliakov A."/>
            <person name="Robbens S."/>
            <person name="Schmutz J."/>
            <person name="Toulza E."/>
            <person name="Wyss T."/>
            <person name="Zelensky A."/>
            <person name="Zhou K."/>
            <person name="Armbrust E.V."/>
            <person name="Bhattacharya D."/>
            <person name="Goodenough U.W."/>
            <person name="Van de Peer Y."/>
            <person name="Grigoriev I.V."/>
        </authorList>
    </citation>
    <scope>NUCLEOTIDE SEQUENCE [LARGE SCALE GENOMIC DNA]</scope>
    <source>
        <strain evidence="4">RCC299 / NOUM17</strain>
    </source>
</reference>
<feature type="domain" description="Rab-GAP TBC" evidence="2">
    <location>
        <begin position="1"/>
        <end position="250"/>
    </location>
</feature>
<protein>
    <recommendedName>
        <fullName evidence="2">Rab-GAP TBC domain-containing protein</fullName>
    </recommendedName>
</protein>
<dbReference type="InterPro" id="IPR000195">
    <property type="entry name" value="Rab-GAP-TBC_dom"/>
</dbReference>
<dbReference type="GO" id="GO:0031267">
    <property type="term" value="F:small GTPase binding"/>
    <property type="evidence" value="ECO:0007669"/>
    <property type="project" value="TreeGrafter"/>
</dbReference>
<name>C1EHU4_MICCC</name>
<evidence type="ECO:0000313" key="4">
    <source>
        <dbReference type="Proteomes" id="UP000002009"/>
    </source>
</evidence>
<evidence type="ECO:0000256" key="1">
    <source>
        <dbReference type="SAM" id="MobiDB-lite"/>
    </source>
</evidence>
<dbReference type="InParanoid" id="C1EHU4"/>
<dbReference type="GeneID" id="8249241"/>
<dbReference type="OrthoDB" id="294251at2759"/>
<dbReference type="Proteomes" id="UP000002009">
    <property type="component" value="Chromosome 15"/>
</dbReference>
<evidence type="ECO:0000313" key="3">
    <source>
        <dbReference type="EMBL" id="ACO67745.1"/>
    </source>
</evidence>
<dbReference type="InterPro" id="IPR035969">
    <property type="entry name" value="Rab-GAP_TBC_sf"/>
</dbReference>
<dbReference type="AlphaFoldDB" id="C1EHU4"/>
<dbReference type="RefSeq" id="XP_002506487.1">
    <property type="nucleotide sequence ID" value="XM_002506441.1"/>
</dbReference>
<dbReference type="PROSITE" id="PS50086">
    <property type="entry name" value="TBC_RABGAP"/>
    <property type="match status" value="1"/>
</dbReference>
<dbReference type="Gene3D" id="1.10.472.80">
    <property type="entry name" value="Ypt/Rab-GAP domain of gyp1p, domain 3"/>
    <property type="match status" value="1"/>
</dbReference>
<dbReference type="eggNOG" id="KOG2058">
    <property type="taxonomic scope" value="Eukaryota"/>
</dbReference>
<dbReference type="PANTHER" id="PTHR47219">
    <property type="entry name" value="RAB GTPASE-ACTIVATING PROTEIN 1-LIKE"/>
    <property type="match status" value="1"/>
</dbReference>
<dbReference type="SMART" id="SM00164">
    <property type="entry name" value="TBC"/>
    <property type="match status" value="1"/>
</dbReference>
<sequence length="305" mass="33632">MALRGRCWQIFARVKERRRDGVFRELLVAAGESASAEVLETKDRKEDGDENGDEEDAVERVLASLVDATCTAVPDDGSRTAVRDDASDSTPCTAVSPDTSFRRVRKQIDKDLPRTFPGHPLLDGIGRDALRRVLCAYALHNPAVGYCQGMNFLAALLLLLMEEEPAFWCLGALVEDVLPGYYGNTMLASAVDQAVLRTFVDSRFPRVGAALDDAGVPLAAVAGSWFLTLYVNHLPWEVALRVWDVLLFERTRRVLFQTALALIDVNAKRIVEGGRCDRLMECAVQIAPAQFDGSGEFILIFAWAI</sequence>
<dbReference type="InterPro" id="IPR050302">
    <property type="entry name" value="Rab_GAP_TBC_domain"/>
</dbReference>
<proteinExistence type="predicted"/>
<gene>
    <name evidence="3" type="ORF">MICPUN_88698</name>
</gene>
<dbReference type="EMBL" id="CP001333">
    <property type="protein sequence ID" value="ACO67745.1"/>
    <property type="molecule type" value="Genomic_DNA"/>
</dbReference>
<evidence type="ECO:0000259" key="2">
    <source>
        <dbReference type="PROSITE" id="PS50086"/>
    </source>
</evidence>
<dbReference type="Pfam" id="PF00566">
    <property type="entry name" value="RabGAP-TBC"/>
    <property type="match status" value="1"/>
</dbReference>
<organism evidence="3 4">
    <name type="scientific">Micromonas commoda (strain RCC299 / NOUM17 / CCMP2709)</name>
    <name type="common">Picoplanktonic green alga</name>
    <dbReference type="NCBI Taxonomy" id="296587"/>
    <lineage>
        <taxon>Eukaryota</taxon>
        <taxon>Viridiplantae</taxon>
        <taxon>Chlorophyta</taxon>
        <taxon>Mamiellophyceae</taxon>
        <taxon>Mamiellales</taxon>
        <taxon>Mamiellaceae</taxon>
        <taxon>Micromonas</taxon>
    </lineage>
</organism>
<keyword evidence="4" id="KW-1185">Reference proteome</keyword>